<dbReference type="SUPFAM" id="SSF55785">
    <property type="entry name" value="PYP-like sensor domain (PAS domain)"/>
    <property type="match status" value="4"/>
</dbReference>
<dbReference type="SUPFAM" id="SSF55874">
    <property type="entry name" value="ATPase domain of HSP90 chaperone/DNA topoisomerase II/histidine kinase"/>
    <property type="match status" value="1"/>
</dbReference>
<evidence type="ECO:0000256" key="3">
    <source>
        <dbReference type="ARBA" id="ARBA00012438"/>
    </source>
</evidence>
<dbReference type="GO" id="GO:0000155">
    <property type="term" value="F:phosphorelay sensor kinase activity"/>
    <property type="evidence" value="ECO:0007669"/>
    <property type="project" value="InterPro"/>
</dbReference>
<keyword evidence="6 25" id="KW-0808">Transferase</keyword>
<dbReference type="Pfam" id="PF08447">
    <property type="entry name" value="PAS_3"/>
    <property type="match status" value="3"/>
</dbReference>
<comment type="subunit">
    <text evidence="14">At low DSF concentrations, interacts with RpfF.</text>
</comment>
<dbReference type="PANTHER" id="PTHR45339:SF1">
    <property type="entry name" value="HYBRID SIGNAL TRANSDUCTION HISTIDINE KINASE J"/>
    <property type="match status" value="1"/>
</dbReference>
<keyword evidence="12" id="KW-0902">Two-component regulatory system</keyword>
<dbReference type="PRINTS" id="PR00344">
    <property type="entry name" value="BCTRLSENSOR"/>
</dbReference>
<protein>
    <recommendedName>
        <fullName evidence="15">Sensory/regulatory protein RpfC</fullName>
        <ecNumber evidence="3">2.7.13.3</ecNumber>
    </recommendedName>
</protein>
<evidence type="ECO:0000256" key="6">
    <source>
        <dbReference type="ARBA" id="ARBA00022679"/>
    </source>
</evidence>
<dbReference type="SMART" id="SM00387">
    <property type="entry name" value="HATPase_c"/>
    <property type="match status" value="1"/>
</dbReference>
<dbReference type="Pfam" id="PF02518">
    <property type="entry name" value="HATPase_c"/>
    <property type="match status" value="1"/>
</dbReference>
<dbReference type="Pfam" id="PF00497">
    <property type="entry name" value="SBP_bac_3"/>
    <property type="match status" value="1"/>
</dbReference>
<evidence type="ECO:0000256" key="14">
    <source>
        <dbReference type="ARBA" id="ARBA00064003"/>
    </source>
</evidence>
<dbReference type="CDD" id="cd00088">
    <property type="entry name" value="HPT"/>
    <property type="match status" value="1"/>
</dbReference>
<dbReference type="CDD" id="cd00130">
    <property type="entry name" value="PAS"/>
    <property type="match status" value="3"/>
</dbReference>
<dbReference type="Gene3D" id="3.40.50.2300">
    <property type="match status" value="2"/>
</dbReference>
<dbReference type="Gene3D" id="2.10.70.100">
    <property type="match status" value="1"/>
</dbReference>
<evidence type="ECO:0000256" key="10">
    <source>
        <dbReference type="ARBA" id="ARBA00022840"/>
    </source>
</evidence>
<name>A0A1S7LKL1_MAGMO</name>
<dbReference type="InterPro" id="IPR036641">
    <property type="entry name" value="HPT_dom_sf"/>
</dbReference>
<keyword evidence="8" id="KW-0547">Nucleotide-binding</keyword>
<sequence length="1627" mass="181314">MASPITVAVPADFPPHYSLDRTGKPTGFAIDLFNHLAKESGLDFTYQVYPNWAETFQAVKSGQATLIPNVGISETRKKWADFTRPVEAFPVVLIVRHGSTLQSIDALKGRRVAVVESNVGAKILKQRADLKRVYFKSANDALVSLLAGDVDGWVYPRSVAWRTAYRAGLQDRIQVAGKPLKEIMRGIAIQKGHDQLHATLDQAVEAFISSKAFRTIYQRWHGAPKPFWSTEKVILVMGGSLLLIVIIGWFSYTRVLQRAKTVLEERVQARTQELEQTSQDLERKQAQLLQAQQIARLGHWQWEIGSGALQWSDLIYEIFGLRGKISSPDFNAFQNAIHPDDRQWVMDAVTRSLEDASIPYQVEHRVVHESGDIRTILERGEVIRDGAGHALRMVGTAQDITDQKRVELALKESQERFELAVRGSGDALWEYDSRSGENWFSPRFMELLGYRPGELPFTVESWASLVHPDDVEGAKQAFIAHLQSEVPYDITYRMVTKQGEARWFRARAESIRDEQGRALRTGGTVGDITVQKQAQDALHKSEARYALVVKGANDGIWDWDLISNTIYFSPRYMEIIGYGPDDFTHCYEEWQKRVHAEDLERVSEAHRPCVEGEVESFAVEYRLQHRDGSWVWILGRGAHVKDEQGQVIRLAGTHSDITQRKEAEAALLERERQLTEILNLSPIGFGITIQGELKFFNKRLQEMMPVALDSKVSDFYLQPMQREELVSQLQAHGIVRDQEIVMRDHRGQPLETLASFSSTHYNGEPAILGWFYDVTPLKRLTQELAESKEAAEAATQAKSDFLANMSHEIRTPMNAIIGMSHLALRTHLDTKQRNYIDKVHRSAESLLGIINDILDFSKIEAGKLDIEATDFHLEDVLNNLANLVGLKAEEKGLELLFDSESELPMALVGDPLRLGQILVNLGNNAVKFTDRGEIVLRSEVRSFNKQQDALSVQIHFSMRDTGIGMTPEQQSKLFQSFSQADSSTSRKYGGTGLGLAITKHLSEMMGGEVWVESVAGEGSTFHFTAIFAVQANPQPRQVINHEELQGLKVLVVDDNATAREILANMAITFGMEVDAEADGFAALNRIADAQQRQLPYDLILLDWRMPVMDGVTCLSQLQQESQTVPPAVIMVTAYGREEALQAAGRQGAQIPSILTKPVTPSSLLDAIGEVLGRGVVQHKREGERLRGDHLQATRSLRGAHLLLVEDNEINQELALELLSSVGITAETAENGQRALEILQAKATFDGILMDCQMPVMDGFTATREIRKLEKFKALPILAMTANAMAGDREKVLEVGINDHISKPINVRDMFTTMAKWIVPANPADDPLTPLPTVDAAAADEDLLPEQLPGLDIPTGVARSGGKRALYYKLLMKFLERQADFPQQFQQARTQNEDPEAMVRLAHTLKGVAGNISAQALYGAAIKLERACSHPEQTAEVDRCIQHVSDALEPLLIGLQGLKQQTTTHATQAAAPLAPLLQQLRGLLEEDDADAMLLLDSLNNHPELLPFESERRQLAKSMGAYDYDGALEVVQQLEACGIKEPASDAMEPPTQQLLQLRELLEDDDADAIQMVLQLQQHPGLQAHREGFTALVTAVEAYDFVEALAQLEQVQQALEGVVTRCGSWDPDSK</sequence>
<evidence type="ECO:0000256" key="13">
    <source>
        <dbReference type="ARBA" id="ARBA00023136"/>
    </source>
</evidence>
<dbReference type="InterPro" id="IPR036097">
    <property type="entry name" value="HisK_dim/P_sf"/>
</dbReference>
<dbReference type="NCBIfam" id="TIGR00229">
    <property type="entry name" value="sensory_box"/>
    <property type="match status" value="3"/>
</dbReference>
<dbReference type="Pfam" id="PF00072">
    <property type="entry name" value="Response_reg"/>
    <property type="match status" value="2"/>
</dbReference>
<dbReference type="SMART" id="SM00091">
    <property type="entry name" value="PAS"/>
    <property type="match status" value="4"/>
</dbReference>
<evidence type="ECO:0000259" key="21">
    <source>
        <dbReference type="PROSITE" id="PS50110"/>
    </source>
</evidence>
<dbReference type="Gene3D" id="3.30.565.10">
    <property type="entry name" value="Histidine kinase-like ATPase, C-terminal domain"/>
    <property type="match status" value="1"/>
</dbReference>
<dbReference type="CDD" id="cd16922">
    <property type="entry name" value="HATPase_EvgS-ArcB-TorS-like"/>
    <property type="match status" value="1"/>
</dbReference>
<dbReference type="InterPro" id="IPR011006">
    <property type="entry name" value="CheY-like_superfamily"/>
</dbReference>
<keyword evidence="13 19" id="KW-0472">Membrane</keyword>
<dbReference type="SUPFAM" id="SSF47384">
    <property type="entry name" value="Homodimeric domain of signal transducing histidine kinase"/>
    <property type="match status" value="1"/>
</dbReference>
<dbReference type="InterPro" id="IPR000014">
    <property type="entry name" value="PAS"/>
</dbReference>
<keyword evidence="7 19" id="KW-0812">Transmembrane</keyword>
<dbReference type="InterPro" id="IPR001610">
    <property type="entry name" value="PAC"/>
</dbReference>
<dbReference type="FunFam" id="3.30.565.10:FF:000010">
    <property type="entry name" value="Sensor histidine kinase RcsC"/>
    <property type="match status" value="1"/>
</dbReference>
<dbReference type="InterPro" id="IPR008207">
    <property type="entry name" value="Sig_transdc_His_kin_Hpt_dom"/>
</dbReference>
<dbReference type="SUPFAM" id="SSF53850">
    <property type="entry name" value="Periplasmic binding protein-like II"/>
    <property type="match status" value="1"/>
</dbReference>
<feature type="transmembrane region" description="Helical" evidence="19">
    <location>
        <begin position="233"/>
        <end position="252"/>
    </location>
</feature>
<dbReference type="GO" id="GO:0005886">
    <property type="term" value="C:plasma membrane"/>
    <property type="evidence" value="ECO:0007669"/>
    <property type="project" value="UniProtKB-SubCell"/>
</dbReference>
<dbReference type="PROSITE" id="PS50113">
    <property type="entry name" value="PAC"/>
    <property type="match status" value="3"/>
</dbReference>
<dbReference type="PROSITE" id="PS50110">
    <property type="entry name" value="RESPONSE_REGULATORY"/>
    <property type="match status" value="2"/>
</dbReference>
<feature type="domain" description="Response regulatory" evidence="21">
    <location>
        <begin position="1048"/>
        <end position="1171"/>
    </location>
</feature>
<feature type="domain" description="Histidine kinase" evidence="20">
    <location>
        <begin position="804"/>
        <end position="1029"/>
    </location>
</feature>
<accession>A0A1S7LKL1</accession>
<feature type="modified residue" description="4-aspartylphosphate" evidence="17">
    <location>
        <position position="1250"/>
    </location>
</feature>
<evidence type="ECO:0000256" key="4">
    <source>
        <dbReference type="ARBA" id="ARBA00022475"/>
    </source>
</evidence>
<keyword evidence="10" id="KW-0067">ATP-binding</keyword>
<evidence type="ECO:0000256" key="19">
    <source>
        <dbReference type="SAM" id="Phobius"/>
    </source>
</evidence>
<dbReference type="SMART" id="SM00086">
    <property type="entry name" value="PAC"/>
    <property type="match status" value="4"/>
</dbReference>
<evidence type="ECO:0000259" key="23">
    <source>
        <dbReference type="PROSITE" id="PS50113"/>
    </source>
</evidence>
<dbReference type="InterPro" id="IPR035965">
    <property type="entry name" value="PAS-like_dom_sf"/>
</dbReference>
<feature type="domain" description="HPt" evidence="24">
    <location>
        <begin position="1362"/>
        <end position="1464"/>
    </location>
</feature>
<feature type="domain" description="PAC" evidence="23">
    <location>
        <begin position="360"/>
        <end position="412"/>
    </location>
</feature>
<evidence type="ECO:0000256" key="2">
    <source>
        <dbReference type="ARBA" id="ARBA00004651"/>
    </source>
</evidence>
<feature type="coiled-coil region" evidence="18">
    <location>
        <begin position="264"/>
        <end position="294"/>
    </location>
</feature>
<reference evidence="25" key="1">
    <citation type="submission" date="2015-04" db="EMBL/GenBank/DDBJ databases">
        <authorList>
            <person name="Syromyatnikov M.Y."/>
            <person name="Popov V.N."/>
        </authorList>
    </citation>
    <scope>NUCLEOTIDE SEQUENCE</scope>
    <source>
        <strain evidence="25">MO-1</strain>
    </source>
</reference>
<evidence type="ECO:0000256" key="12">
    <source>
        <dbReference type="ARBA" id="ARBA00023012"/>
    </source>
</evidence>
<comment type="catalytic activity">
    <reaction evidence="1">
        <text>ATP + protein L-histidine = ADP + protein N-phospho-L-histidine.</text>
        <dbReference type="EC" id="2.7.13.3"/>
    </reaction>
</comment>
<feature type="domain" description="PAS" evidence="22">
    <location>
        <begin position="413"/>
        <end position="485"/>
    </location>
</feature>
<keyword evidence="4" id="KW-1003">Cell membrane</keyword>
<dbReference type="InterPro" id="IPR005467">
    <property type="entry name" value="His_kinase_dom"/>
</dbReference>
<dbReference type="PROSITE" id="PS50894">
    <property type="entry name" value="HPT"/>
    <property type="match status" value="1"/>
</dbReference>
<comment type="subcellular location">
    <subcellularLocation>
        <location evidence="2">Cell membrane</location>
        <topology evidence="2">Multi-pass membrane protein</topology>
    </subcellularLocation>
</comment>
<dbReference type="FunFam" id="1.10.287.130:FF:000002">
    <property type="entry name" value="Two-component osmosensing histidine kinase"/>
    <property type="match status" value="1"/>
</dbReference>
<dbReference type="InterPro" id="IPR001638">
    <property type="entry name" value="Solute-binding_3/MltF_N"/>
</dbReference>
<dbReference type="EC" id="2.7.13.3" evidence="3"/>
<dbReference type="Gene3D" id="3.30.450.20">
    <property type="entry name" value="PAS domain"/>
    <property type="match status" value="4"/>
</dbReference>
<feature type="domain" description="PAC" evidence="23">
    <location>
        <begin position="617"/>
        <end position="669"/>
    </location>
</feature>
<dbReference type="SMART" id="SM00388">
    <property type="entry name" value="HisKA"/>
    <property type="match status" value="1"/>
</dbReference>
<feature type="domain" description="PAC" evidence="23">
    <location>
        <begin position="488"/>
        <end position="540"/>
    </location>
</feature>
<evidence type="ECO:0000313" key="25">
    <source>
        <dbReference type="EMBL" id="CRH07400.1"/>
    </source>
</evidence>
<dbReference type="SUPFAM" id="SSF47226">
    <property type="entry name" value="Histidine-containing phosphotransfer domain, HPT domain"/>
    <property type="match status" value="1"/>
</dbReference>
<dbReference type="PANTHER" id="PTHR45339">
    <property type="entry name" value="HYBRID SIGNAL TRANSDUCTION HISTIDINE KINASE J"/>
    <property type="match status" value="1"/>
</dbReference>
<dbReference type="Pfam" id="PF01627">
    <property type="entry name" value="Hpt"/>
    <property type="match status" value="1"/>
</dbReference>
<evidence type="ECO:0000256" key="11">
    <source>
        <dbReference type="ARBA" id="ARBA00022989"/>
    </source>
</evidence>
<evidence type="ECO:0000256" key="7">
    <source>
        <dbReference type="ARBA" id="ARBA00022692"/>
    </source>
</evidence>
<dbReference type="InterPro" id="IPR000700">
    <property type="entry name" value="PAS-assoc_C"/>
</dbReference>
<dbReference type="InterPro" id="IPR003661">
    <property type="entry name" value="HisK_dim/P_dom"/>
</dbReference>
<dbReference type="Gene3D" id="1.10.287.130">
    <property type="match status" value="1"/>
</dbReference>
<dbReference type="SMART" id="SM00448">
    <property type="entry name" value="REC"/>
    <property type="match status" value="2"/>
</dbReference>
<dbReference type="InterPro" id="IPR013655">
    <property type="entry name" value="PAS_fold_3"/>
</dbReference>
<dbReference type="EMBL" id="LO017727">
    <property type="protein sequence ID" value="CRH07400.1"/>
    <property type="molecule type" value="Genomic_DNA"/>
</dbReference>
<proteinExistence type="predicted"/>
<feature type="modified residue" description="4-aspartylphosphate" evidence="17">
    <location>
        <position position="1102"/>
    </location>
</feature>
<keyword evidence="18" id="KW-0175">Coiled coil</keyword>
<keyword evidence="11 19" id="KW-1133">Transmembrane helix</keyword>
<dbReference type="CDD" id="cd00082">
    <property type="entry name" value="HisKA"/>
    <property type="match status" value="1"/>
</dbReference>
<evidence type="ECO:0000256" key="15">
    <source>
        <dbReference type="ARBA" id="ARBA00068150"/>
    </source>
</evidence>
<evidence type="ECO:0000256" key="1">
    <source>
        <dbReference type="ARBA" id="ARBA00000085"/>
    </source>
</evidence>
<evidence type="ECO:0000256" key="5">
    <source>
        <dbReference type="ARBA" id="ARBA00022553"/>
    </source>
</evidence>
<feature type="modified residue" description="Phosphohistidine" evidence="16">
    <location>
        <position position="1402"/>
    </location>
</feature>
<gene>
    <name evidence="25" type="ORF">MAGMO_3262</name>
</gene>
<dbReference type="PROSITE" id="PS50109">
    <property type="entry name" value="HIS_KIN"/>
    <property type="match status" value="1"/>
</dbReference>
<evidence type="ECO:0000259" key="22">
    <source>
        <dbReference type="PROSITE" id="PS50112"/>
    </source>
</evidence>
<dbReference type="SMART" id="SM00062">
    <property type="entry name" value="PBPb"/>
    <property type="match status" value="1"/>
</dbReference>
<dbReference type="InterPro" id="IPR003594">
    <property type="entry name" value="HATPase_dom"/>
</dbReference>
<dbReference type="Pfam" id="PF00512">
    <property type="entry name" value="HisKA"/>
    <property type="match status" value="1"/>
</dbReference>
<organism evidence="25">
    <name type="scientific">Magnetococcus massalia (strain MO-1)</name>
    <dbReference type="NCBI Taxonomy" id="451514"/>
    <lineage>
        <taxon>Bacteria</taxon>
        <taxon>Pseudomonadati</taxon>
        <taxon>Pseudomonadota</taxon>
        <taxon>Magnetococcia</taxon>
        <taxon>Magnetococcales</taxon>
        <taxon>Magnetococcaceae</taxon>
        <taxon>Magnetococcus</taxon>
    </lineage>
</organism>
<evidence type="ECO:0000256" key="16">
    <source>
        <dbReference type="PROSITE-ProRule" id="PRU00110"/>
    </source>
</evidence>
<evidence type="ECO:0000256" key="8">
    <source>
        <dbReference type="ARBA" id="ARBA00022741"/>
    </source>
</evidence>
<dbReference type="InterPro" id="IPR001789">
    <property type="entry name" value="Sig_transdc_resp-reg_receiver"/>
</dbReference>
<evidence type="ECO:0000259" key="20">
    <source>
        <dbReference type="PROSITE" id="PS50109"/>
    </source>
</evidence>
<dbReference type="InterPro" id="IPR036890">
    <property type="entry name" value="HATPase_C_sf"/>
</dbReference>
<evidence type="ECO:0000256" key="18">
    <source>
        <dbReference type="SAM" id="Coils"/>
    </source>
</evidence>
<feature type="domain" description="Response regulatory" evidence="21">
    <location>
        <begin position="1200"/>
        <end position="1317"/>
    </location>
</feature>
<dbReference type="GO" id="GO:0005524">
    <property type="term" value="F:ATP binding"/>
    <property type="evidence" value="ECO:0007669"/>
    <property type="project" value="UniProtKB-KW"/>
</dbReference>
<dbReference type="InterPro" id="IPR004358">
    <property type="entry name" value="Sig_transdc_His_kin-like_C"/>
</dbReference>
<feature type="domain" description="PAS" evidence="22">
    <location>
        <begin position="541"/>
        <end position="613"/>
    </location>
</feature>
<dbReference type="SUPFAM" id="SSF52172">
    <property type="entry name" value="CheY-like"/>
    <property type="match status" value="2"/>
</dbReference>
<evidence type="ECO:0000256" key="9">
    <source>
        <dbReference type="ARBA" id="ARBA00022777"/>
    </source>
</evidence>
<keyword evidence="5 17" id="KW-0597">Phosphoprotein</keyword>
<keyword evidence="9 25" id="KW-0418">Kinase</keyword>
<evidence type="ECO:0000256" key="17">
    <source>
        <dbReference type="PROSITE-ProRule" id="PRU00169"/>
    </source>
</evidence>
<dbReference type="PROSITE" id="PS50112">
    <property type="entry name" value="PAS"/>
    <property type="match status" value="2"/>
</dbReference>
<dbReference type="Gene3D" id="1.20.120.160">
    <property type="entry name" value="HPT domain"/>
    <property type="match status" value="1"/>
</dbReference>
<evidence type="ECO:0000259" key="24">
    <source>
        <dbReference type="PROSITE" id="PS50894"/>
    </source>
</evidence>
<dbReference type="Gene3D" id="3.40.190.10">
    <property type="entry name" value="Periplasmic binding protein-like II"/>
    <property type="match status" value="2"/>
</dbReference>
<dbReference type="CDD" id="cd13704">
    <property type="entry name" value="PBP2_HisK"/>
    <property type="match status" value="1"/>
</dbReference>
<dbReference type="CDD" id="cd17546">
    <property type="entry name" value="REC_hyHK_CKI1_RcsC-like"/>
    <property type="match status" value="2"/>
</dbReference>